<dbReference type="EMBL" id="CAJNOC010002782">
    <property type="protein sequence ID" value="CAF0951220.1"/>
    <property type="molecule type" value="Genomic_DNA"/>
</dbReference>
<proteinExistence type="predicted"/>
<reference evidence="1" key="1">
    <citation type="submission" date="2021-02" db="EMBL/GenBank/DDBJ databases">
        <authorList>
            <person name="Nowell W R."/>
        </authorList>
    </citation>
    <scope>NUCLEOTIDE SEQUENCE</scope>
    <source>
        <strain evidence="1">Ploen Becks lab</strain>
    </source>
</reference>
<sequence>MKYTKIINIQTLLKISYGKYSAFILGEDSSENLHLEMDKTTTSNHFHSIKTINTDKTNIQDAVKSLNIKNVIEIVAEIWDSMPGDFLRSKRFGLDFNDFELSEWLNNDFDDPGYYMLSDNEIIQETKALFSSQEPKMIDEESDHENEPIEKKKEISNGTAELLVDGLIQYCNENDIDSNINCKLFFE</sequence>
<keyword evidence="2" id="KW-1185">Reference proteome</keyword>
<dbReference type="OrthoDB" id="10198754at2759"/>
<gene>
    <name evidence="1" type="ORF">OXX778_LOCUS13953</name>
</gene>
<evidence type="ECO:0000313" key="1">
    <source>
        <dbReference type="EMBL" id="CAF0951220.1"/>
    </source>
</evidence>
<name>A0A814D6Z9_9BILA</name>
<comment type="caution">
    <text evidence="1">The sequence shown here is derived from an EMBL/GenBank/DDBJ whole genome shotgun (WGS) entry which is preliminary data.</text>
</comment>
<accession>A0A814D6Z9</accession>
<dbReference type="AlphaFoldDB" id="A0A814D6Z9"/>
<protein>
    <submittedName>
        <fullName evidence="1">Uncharacterized protein</fullName>
    </submittedName>
</protein>
<evidence type="ECO:0000313" key="2">
    <source>
        <dbReference type="Proteomes" id="UP000663879"/>
    </source>
</evidence>
<dbReference type="Proteomes" id="UP000663879">
    <property type="component" value="Unassembled WGS sequence"/>
</dbReference>
<organism evidence="1 2">
    <name type="scientific">Brachionus calyciflorus</name>
    <dbReference type="NCBI Taxonomy" id="104777"/>
    <lineage>
        <taxon>Eukaryota</taxon>
        <taxon>Metazoa</taxon>
        <taxon>Spiralia</taxon>
        <taxon>Gnathifera</taxon>
        <taxon>Rotifera</taxon>
        <taxon>Eurotatoria</taxon>
        <taxon>Monogononta</taxon>
        <taxon>Pseudotrocha</taxon>
        <taxon>Ploima</taxon>
        <taxon>Brachionidae</taxon>
        <taxon>Brachionus</taxon>
    </lineage>
</organism>